<accession>A0A2S6IBM3</accession>
<dbReference type="OrthoDB" id="9765926at2"/>
<organism evidence="2 3">
    <name type="scientific">Neolewinella xylanilytica</name>
    <dbReference type="NCBI Taxonomy" id="1514080"/>
    <lineage>
        <taxon>Bacteria</taxon>
        <taxon>Pseudomonadati</taxon>
        <taxon>Bacteroidota</taxon>
        <taxon>Saprospiria</taxon>
        <taxon>Saprospirales</taxon>
        <taxon>Lewinellaceae</taxon>
        <taxon>Neolewinella</taxon>
    </lineage>
</organism>
<name>A0A2S6IBM3_9BACT</name>
<comment type="caution">
    <text evidence="2">The sequence shown here is derived from an EMBL/GenBank/DDBJ whole genome shotgun (WGS) entry which is preliminary data.</text>
</comment>
<dbReference type="NCBIfam" id="TIGR04131">
    <property type="entry name" value="Bac_Flav_CTERM"/>
    <property type="match status" value="1"/>
</dbReference>
<evidence type="ECO:0000256" key="1">
    <source>
        <dbReference type="SAM" id="MobiDB-lite"/>
    </source>
</evidence>
<proteinExistence type="predicted"/>
<dbReference type="RefSeq" id="WP_146088761.1">
    <property type="nucleotide sequence ID" value="NZ_PTJC01000005.1"/>
</dbReference>
<evidence type="ECO:0000313" key="2">
    <source>
        <dbReference type="EMBL" id="PPK88866.1"/>
    </source>
</evidence>
<dbReference type="EMBL" id="PTJC01000005">
    <property type="protein sequence ID" value="PPK88866.1"/>
    <property type="molecule type" value="Genomic_DNA"/>
</dbReference>
<dbReference type="InterPro" id="IPR026341">
    <property type="entry name" value="T9SS_type_B"/>
</dbReference>
<dbReference type="AlphaFoldDB" id="A0A2S6IBM3"/>
<evidence type="ECO:0000313" key="3">
    <source>
        <dbReference type="Proteomes" id="UP000237662"/>
    </source>
</evidence>
<feature type="region of interest" description="Disordered" evidence="1">
    <location>
        <begin position="67"/>
        <end position="90"/>
    </location>
</feature>
<reference evidence="2 3" key="1">
    <citation type="submission" date="2018-02" db="EMBL/GenBank/DDBJ databases">
        <title>Genomic Encyclopedia of Archaeal and Bacterial Type Strains, Phase II (KMG-II): from individual species to whole genera.</title>
        <authorList>
            <person name="Goeker M."/>
        </authorList>
    </citation>
    <scope>NUCLEOTIDE SEQUENCE [LARGE SCALE GENOMIC DNA]</scope>
    <source>
        <strain evidence="2 3">DSM 29526</strain>
    </source>
</reference>
<keyword evidence="3" id="KW-1185">Reference proteome</keyword>
<dbReference type="Proteomes" id="UP000237662">
    <property type="component" value="Unassembled WGS sequence"/>
</dbReference>
<dbReference type="Pfam" id="PF13585">
    <property type="entry name" value="CHU_C"/>
    <property type="match status" value="1"/>
</dbReference>
<protein>
    <submittedName>
        <fullName evidence="2">Gliding motility-associated-like protein</fullName>
    </submittedName>
</protein>
<gene>
    <name evidence="2" type="ORF">CLV84_1840</name>
</gene>
<sequence>MTTAQLVLFMRTWALLLTFFLVGYPLFSQENCANGIDDDGDGLVDLNDKTDCSCALPSTLTSLLPNPSLEEFDGGQSGCTSEQPGGRPDAVNQANCLTGWQRVSMGTTDSWNAFTFTNAGPYFPEKLPLPLPSGTGIAGFWVGVRDTPNSQFLNGDGTTAQRYREYLAANFTDGQRLHQGKAYRLTFSLGFMEPQTASEEGVDVSVASPPSVELSVYGVRETHQLNFGPYYDCPETAGAEGYELIGNITVSGEPGRWTGAQLDFVPTASYAGFAIGGSCAPDNGRANNGNYRNYYFIDDLILNEAATFDRFAAGAVSVDGLTVCDEEILLTGQHHENATYQWYRNGIALPGSVTRTLTLRGGPSVDGDYVLRVSTPEGCALTEAVHIQRPIVTNHFVDSIAFCSDLEAARISARRFTGATYEWENGSTEAHLTVTKAGTYVVTVTENCVEHVEEIVVRDNTPFTYSLEATPALPCIGDTITVNFTTSTPNTRLYFRSLASGKDLTPRNGKLRILAGEEEAILAFIRTDCGTQTDTIFLPVSEPFQIHDAAIQDIYCNGGDGRIALTVDRPENIQYEWRNAAGQVVGDNQATLDVTVPGDYSVSLQDGARCPKTATYTVRNHNSFTADIAVDQTVCGTGGSIAITAITGKYPYTVKWYKNGKPDYEEGNPSTRANLPVGNYALVITDAAGCTIEQSVTLTGTPPLTASVVSGYDDCGSGTSGFLSLTGEGGTPPYSYVLSEHGEQLDTDFTGLSAGTYEAWIEDATGCASEPVSVTLNELVVPDIDLGPDRYILLGDSVELDGGAPELTNATGSISWTPARSLSCADCAAPVASPFATTAYSVTYITPESCTVTDSVLVYVDRSPRIYVPNAFSPNGDGNNDVFRIYLPERSATLTELMIFDRWGELLWQKDDRQDGAWDGTYRGKPLSVGVYVYTAKVRLADNTIVPLEGSVTLVK</sequence>